<accession>A0ABU7DE11</accession>
<protein>
    <submittedName>
        <fullName evidence="1">Uncharacterized protein</fullName>
    </submittedName>
</protein>
<dbReference type="Proteomes" id="UP001352852">
    <property type="component" value="Unassembled WGS sequence"/>
</dbReference>
<comment type="caution">
    <text evidence="1">The sequence shown here is derived from an EMBL/GenBank/DDBJ whole genome shotgun (WGS) entry which is preliminary data.</text>
</comment>
<keyword evidence="2" id="KW-1185">Reference proteome</keyword>
<evidence type="ECO:0000313" key="2">
    <source>
        <dbReference type="Proteomes" id="UP001352852"/>
    </source>
</evidence>
<sequence>MHLSSLHLEIQDSRQPKPPQSSCSPHTANWQRNQLPFQLYTLLFKVRVESGVPSCLHKTITTKCSVGEGLTDNQMLLHIIVCFSGKLYKIYVTLKVEEILRWFSMVSFFKLQKPGLFKIHCSCKFNKPKPSRHISV</sequence>
<proteinExistence type="predicted"/>
<reference evidence="1 2" key="1">
    <citation type="submission" date="2021-06" db="EMBL/GenBank/DDBJ databases">
        <authorList>
            <person name="Palmer J.M."/>
        </authorList>
    </citation>
    <scope>NUCLEOTIDE SEQUENCE [LARGE SCALE GENOMIC DNA]</scope>
    <source>
        <strain evidence="1 2">CL_MEX2019</strain>
        <tissue evidence="1">Muscle</tissue>
    </source>
</reference>
<name>A0ABU7DE11_9TELE</name>
<gene>
    <name evidence="1" type="ORF">CHARACLAT_033340</name>
</gene>
<evidence type="ECO:0000313" key="1">
    <source>
        <dbReference type="EMBL" id="MED6272720.1"/>
    </source>
</evidence>
<dbReference type="EMBL" id="JAHUTJ010023338">
    <property type="protein sequence ID" value="MED6272720.1"/>
    <property type="molecule type" value="Genomic_DNA"/>
</dbReference>
<organism evidence="1 2">
    <name type="scientific">Characodon lateralis</name>
    <dbReference type="NCBI Taxonomy" id="208331"/>
    <lineage>
        <taxon>Eukaryota</taxon>
        <taxon>Metazoa</taxon>
        <taxon>Chordata</taxon>
        <taxon>Craniata</taxon>
        <taxon>Vertebrata</taxon>
        <taxon>Euteleostomi</taxon>
        <taxon>Actinopterygii</taxon>
        <taxon>Neopterygii</taxon>
        <taxon>Teleostei</taxon>
        <taxon>Neoteleostei</taxon>
        <taxon>Acanthomorphata</taxon>
        <taxon>Ovalentaria</taxon>
        <taxon>Atherinomorphae</taxon>
        <taxon>Cyprinodontiformes</taxon>
        <taxon>Goodeidae</taxon>
        <taxon>Characodon</taxon>
    </lineage>
</organism>